<evidence type="ECO:0000313" key="2">
    <source>
        <dbReference type="EMBL" id="CAD2219615.1"/>
    </source>
</evidence>
<dbReference type="VEuPathDB" id="TriTrypDB:ADEAN_000712400"/>
<dbReference type="Proteomes" id="UP000515908">
    <property type="component" value="Chromosome 14"/>
</dbReference>
<dbReference type="OrthoDB" id="1729737at2759"/>
<dbReference type="Gene3D" id="1.20.890.10">
    <property type="entry name" value="cAMP-dependent protein kinase regulatory subunit, dimerization-anchoring domain"/>
    <property type="match status" value="1"/>
</dbReference>
<dbReference type="AlphaFoldDB" id="A0A7G2CJQ9"/>
<feature type="compositionally biased region" description="Basic and acidic residues" evidence="1">
    <location>
        <begin position="129"/>
        <end position="144"/>
    </location>
</feature>
<name>A0A7G2CJQ9_9TRYP</name>
<gene>
    <name evidence="2" type="ORF">ADEAN_000712400</name>
</gene>
<dbReference type="CDD" id="cd22958">
    <property type="entry name" value="DD_DPY30_SDC1-like"/>
    <property type="match status" value="1"/>
</dbReference>
<organism evidence="2 3">
    <name type="scientific">Angomonas deanei</name>
    <dbReference type="NCBI Taxonomy" id="59799"/>
    <lineage>
        <taxon>Eukaryota</taxon>
        <taxon>Discoba</taxon>
        <taxon>Euglenozoa</taxon>
        <taxon>Kinetoplastea</taxon>
        <taxon>Metakinetoplastina</taxon>
        <taxon>Trypanosomatida</taxon>
        <taxon>Trypanosomatidae</taxon>
        <taxon>Strigomonadinae</taxon>
        <taxon>Angomonas</taxon>
    </lineage>
</organism>
<dbReference type="EMBL" id="LR877158">
    <property type="protein sequence ID" value="CAD2219615.1"/>
    <property type="molecule type" value="Genomic_DNA"/>
</dbReference>
<evidence type="ECO:0000256" key="1">
    <source>
        <dbReference type="SAM" id="MobiDB-lite"/>
    </source>
</evidence>
<dbReference type="InterPro" id="IPR007858">
    <property type="entry name" value="Dpy-30_motif"/>
</dbReference>
<dbReference type="Pfam" id="PF05186">
    <property type="entry name" value="Dpy-30"/>
    <property type="match status" value="1"/>
</dbReference>
<reference evidence="2 3" key="1">
    <citation type="submission" date="2020-08" db="EMBL/GenBank/DDBJ databases">
        <authorList>
            <person name="Newling K."/>
            <person name="Davey J."/>
            <person name="Forrester S."/>
        </authorList>
    </citation>
    <scope>NUCLEOTIDE SEQUENCE [LARGE SCALE GENOMIC DNA]</scope>
    <source>
        <strain evidence="3">Crithidia deanei Carvalho (ATCC PRA-265)</strain>
    </source>
</reference>
<keyword evidence="3" id="KW-1185">Reference proteome</keyword>
<accession>A0A7G2CJQ9</accession>
<evidence type="ECO:0000313" key="3">
    <source>
        <dbReference type="Proteomes" id="UP000515908"/>
    </source>
</evidence>
<feature type="region of interest" description="Disordered" evidence="1">
    <location>
        <begin position="129"/>
        <end position="153"/>
    </location>
</feature>
<protein>
    <submittedName>
        <fullName evidence="2">Dpy-30 motif containing protein, putative</fullName>
    </submittedName>
</protein>
<sequence>MSSNALSGTVSKVPFIVTPTAASSTDFIHFLKYKFYEKGFIIVREEYRLINPEVSEKLCVTLDYIPPYLQEAMTREGETENTNLPAVTSTDLIGTCYVFIVAQQNCHAKLLSFVTELYQSNEFTQLYRDASRTDEDGSQKRNKDSGASAPASRSSGLTLFVNRTAAGAQQAVMLLFPNMASDNIPNAVQSREYIQATLKNALLPALTELANNKPAEPIEWLANYLLERKYNAPQSS</sequence>
<proteinExistence type="predicted"/>